<name>A0ABD5QCW6_9EURY</name>
<dbReference type="RefSeq" id="WP_224828804.1">
    <property type="nucleotide sequence ID" value="NZ_JAIVEF010000011.1"/>
</dbReference>
<dbReference type="InterPro" id="IPR029055">
    <property type="entry name" value="Ntn_hydrolases_N"/>
</dbReference>
<keyword evidence="3" id="KW-0865">Zymogen</keyword>
<evidence type="ECO:0000256" key="1">
    <source>
        <dbReference type="ARBA" id="ARBA00006586"/>
    </source>
</evidence>
<dbReference type="Gene3D" id="3.60.20.10">
    <property type="entry name" value="Glutamine Phosphoribosylpyrophosphate, subunit 1, domain 1"/>
    <property type="match status" value="1"/>
</dbReference>
<evidence type="ECO:0000256" key="2">
    <source>
        <dbReference type="ARBA" id="ARBA00022801"/>
    </source>
</evidence>
<dbReference type="InterPro" id="IPR006311">
    <property type="entry name" value="TAT_signal"/>
</dbReference>
<dbReference type="AlphaFoldDB" id="A0ABD5QCW6"/>
<evidence type="ECO:0000313" key="4">
    <source>
        <dbReference type="EMBL" id="MFC4987435.1"/>
    </source>
</evidence>
<dbReference type="InterPro" id="IPR002692">
    <property type="entry name" value="S45"/>
</dbReference>
<dbReference type="Gene3D" id="2.30.120.10">
    <property type="match status" value="1"/>
</dbReference>
<reference evidence="4 5" key="1">
    <citation type="journal article" date="2019" name="Int. J. Syst. Evol. Microbiol.">
        <title>The Global Catalogue of Microorganisms (GCM) 10K type strain sequencing project: providing services to taxonomists for standard genome sequencing and annotation.</title>
        <authorList>
            <consortium name="The Broad Institute Genomics Platform"/>
            <consortium name="The Broad Institute Genome Sequencing Center for Infectious Disease"/>
            <person name="Wu L."/>
            <person name="Ma J."/>
        </authorList>
    </citation>
    <scope>NUCLEOTIDE SEQUENCE [LARGE SCALE GENOMIC DNA]</scope>
    <source>
        <strain evidence="4 5">CGMCC 1.15824</strain>
    </source>
</reference>
<dbReference type="PANTHER" id="PTHR34218">
    <property type="entry name" value="PEPTIDASE S45 PENICILLIN AMIDASE"/>
    <property type="match status" value="1"/>
</dbReference>
<dbReference type="Proteomes" id="UP001595925">
    <property type="component" value="Unassembled WGS sequence"/>
</dbReference>
<keyword evidence="5" id="KW-1185">Reference proteome</keyword>
<dbReference type="InterPro" id="IPR043146">
    <property type="entry name" value="Penicillin_amidase_N_B-knob"/>
</dbReference>
<comment type="similarity">
    <text evidence="1">Belongs to the peptidase S45 family.</text>
</comment>
<keyword evidence="2" id="KW-0378">Hydrolase</keyword>
<dbReference type="GO" id="GO:0016787">
    <property type="term" value="F:hydrolase activity"/>
    <property type="evidence" value="ECO:0007669"/>
    <property type="project" value="UniProtKB-KW"/>
</dbReference>
<dbReference type="InterPro" id="IPR023343">
    <property type="entry name" value="Penicillin_amidase_dom1"/>
</dbReference>
<evidence type="ECO:0000256" key="3">
    <source>
        <dbReference type="ARBA" id="ARBA00023145"/>
    </source>
</evidence>
<accession>A0ABD5QCW6</accession>
<protein>
    <submittedName>
        <fullName evidence="4">Penicillin acylase family protein</fullName>
    </submittedName>
</protein>
<dbReference type="Pfam" id="PF01804">
    <property type="entry name" value="Penicil_amidase"/>
    <property type="match status" value="1"/>
</dbReference>
<dbReference type="CDD" id="cd03747">
    <property type="entry name" value="Ntn_PGA_like"/>
    <property type="match status" value="1"/>
</dbReference>
<dbReference type="Gene3D" id="1.10.1400.10">
    <property type="match status" value="1"/>
</dbReference>
<dbReference type="PANTHER" id="PTHR34218:SF4">
    <property type="entry name" value="ACYL-HOMOSERINE LACTONE ACYLASE QUIP"/>
    <property type="match status" value="1"/>
</dbReference>
<dbReference type="SUPFAM" id="SSF56235">
    <property type="entry name" value="N-terminal nucleophile aminohydrolases (Ntn hydrolases)"/>
    <property type="match status" value="1"/>
</dbReference>
<dbReference type="InterPro" id="IPR043147">
    <property type="entry name" value="Penicillin_amidase_A-knob"/>
</dbReference>
<dbReference type="PROSITE" id="PS51318">
    <property type="entry name" value="TAT"/>
    <property type="match status" value="1"/>
</dbReference>
<evidence type="ECO:0000313" key="5">
    <source>
        <dbReference type="Proteomes" id="UP001595925"/>
    </source>
</evidence>
<dbReference type="Gene3D" id="1.10.439.10">
    <property type="entry name" value="Penicillin Amidohydrolase, domain 1"/>
    <property type="match status" value="1"/>
</dbReference>
<comment type="caution">
    <text evidence="4">The sequence shown here is derived from an EMBL/GenBank/DDBJ whole genome shotgun (WGS) entry which is preliminary data.</text>
</comment>
<proteinExistence type="inferred from homology"/>
<sequence>MRANSTRRALLGALVAGGIGATALSPAADLLSSFAPPAGRAWRSTRGETPETVASPHGEATVTYDEWGVPHVAADTEPAAYFAVGYVQAADRFFEMDLVRRRMDGRLAAAVGERAVDSDRFHAQMDFRGAAAASETALAGSRTETLIEAYTDGVNAAREDGPDPLEFALAGYGAGEWTPIDTLLVGTQIAWGLTGSFEALRRDVLRERLDSADYRRLYGEPFDHGAPIVREATGGDGRREAESRGRLRGVDPAFVDALAEHEPPPAWGSNHWAVAGEHTRSGSPLLAYDPHLTLMAPPVWYEQRITVANADVDVRGATLPGIPFVVIGENRHGAWGFTNTGADVVDHYTYETDGEEYRYGDDWLEFETETRTVGVADGEDREVEVRKTVHGALVDREVDGESRRIGVAWTGMTGTQESAAIYEFSRTRGADDYLEALRKMDVPTQNALYVDDEEVHYQVAGRIPIRRIDGEVVRGDRVFDGSAAEAEWAGFEPFGQSDWSAGGFIPVEETPGVSDADYVATANQRPVDDPAFPVGQGYASGFRGARIYERLDERIAGGGAVDREFMVALQNDTVDLRARALVPATLDARDRMDGSLDPYLEELSDWEYRMNRESTAALVFARFYEAFRAATWSDDFERLGLDEGWWPQEWPLVTLPHDDPFFDGDRAAVIAEAMAEAVDEIEAEGWESYGDYNRTTIDHPFGGQVPALNCPRYPTDGTDATVFNVHDGADAGSSWRQVSSIGGESLSVVPGGQSGAYGSDHYADQLRLWADGEHKPMTFEAPDDGRVLEFRGREE</sequence>
<dbReference type="EMBL" id="JBHSJG010000026">
    <property type="protein sequence ID" value="MFC4987435.1"/>
    <property type="molecule type" value="Genomic_DNA"/>
</dbReference>
<dbReference type="InterPro" id="IPR014395">
    <property type="entry name" value="Pen/GL7ACA/AHL_acylase"/>
</dbReference>
<gene>
    <name evidence="4" type="ORF">ACFPFO_06610</name>
</gene>
<dbReference type="PIRSF" id="PIRSF001227">
    <property type="entry name" value="Pen_acylase"/>
    <property type="match status" value="1"/>
</dbReference>
<organism evidence="4 5">
    <name type="scientific">Saliphagus infecundisoli</name>
    <dbReference type="NCBI Taxonomy" id="1849069"/>
    <lineage>
        <taxon>Archaea</taxon>
        <taxon>Methanobacteriati</taxon>
        <taxon>Methanobacteriota</taxon>
        <taxon>Stenosarchaea group</taxon>
        <taxon>Halobacteria</taxon>
        <taxon>Halobacteriales</taxon>
        <taxon>Natrialbaceae</taxon>
        <taxon>Saliphagus</taxon>
    </lineage>
</organism>